<sequence length="127" mass="13808">MRSLIQASAALVVLTLSGCATVISGTTQTLTFNSDPKGADVYLDGARVGTTPVSLSVKKNKKDAFMIQKEGYKTVSRDITKSYDPVTVLSIFWDYSTTDMISGAAFEYEPNSYFVELAKDEETNAVN</sequence>
<evidence type="ECO:0000313" key="4">
    <source>
        <dbReference type="Proteomes" id="UP000036406"/>
    </source>
</evidence>
<organism evidence="3 4">
    <name type="scientific">Marinobacter psychrophilus</name>
    <dbReference type="NCBI Taxonomy" id="330734"/>
    <lineage>
        <taxon>Bacteria</taxon>
        <taxon>Pseudomonadati</taxon>
        <taxon>Pseudomonadota</taxon>
        <taxon>Gammaproteobacteria</taxon>
        <taxon>Pseudomonadales</taxon>
        <taxon>Marinobacteraceae</taxon>
        <taxon>Marinobacter</taxon>
    </lineage>
</organism>
<dbReference type="PROSITE" id="PS51257">
    <property type="entry name" value="PROKAR_LIPOPROTEIN"/>
    <property type="match status" value="1"/>
</dbReference>
<gene>
    <name evidence="3" type="ORF">ABA45_15970</name>
</gene>
<dbReference type="AlphaFoldDB" id="A0A0H4I5J9"/>
<feature type="signal peptide" evidence="1">
    <location>
        <begin position="1"/>
        <end position="22"/>
    </location>
</feature>
<dbReference type="EMBL" id="CP011494">
    <property type="protein sequence ID" value="AKO54411.1"/>
    <property type="molecule type" value="Genomic_DNA"/>
</dbReference>
<dbReference type="InterPro" id="IPR013229">
    <property type="entry name" value="PEGA"/>
</dbReference>
<dbReference type="KEGG" id="mpq:ABA45_15970"/>
<proteinExistence type="predicted"/>
<dbReference type="STRING" id="330734.ABA45_15970"/>
<protein>
    <recommendedName>
        <fullName evidence="2">PEGA domain-containing protein</fullName>
    </recommendedName>
</protein>
<feature type="domain" description="PEGA" evidence="2">
    <location>
        <begin position="28"/>
        <end position="81"/>
    </location>
</feature>
<dbReference type="Pfam" id="PF08308">
    <property type="entry name" value="PEGA"/>
    <property type="match status" value="1"/>
</dbReference>
<evidence type="ECO:0000256" key="1">
    <source>
        <dbReference type="SAM" id="SignalP"/>
    </source>
</evidence>
<keyword evidence="1" id="KW-0732">Signal</keyword>
<feature type="chain" id="PRO_5005206471" description="PEGA domain-containing protein" evidence="1">
    <location>
        <begin position="23"/>
        <end position="127"/>
    </location>
</feature>
<evidence type="ECO:0000313" key="3">
    <source>
        <dbReference type="EMBL" id="AKO54411.1"/>
    </source>
</evidence>
<keyword evidence="4" id="KW-1185">Reference proteome</keyword>
<dbReference type="Proteomes" id="UP000036406">
    <property type="component" value="Chromosome"/>
</dbReference>
<evidence type="ECO:0000259" key="2">
    <source>
        <dbReference type="Pfam" id="PF08308"/>
    </source>
</evidence>
<accession>A0A0H4I5J9</accession>
<name>A0A0H4I5J9_9GAMM</name>
<dbReference type="PATRIC" id="fig|330734.3.peg.3362"/>
<reference evidence="3 4" key="1">
    <citation type="submission" date="2015-05" db="EMBL/GenBank/DDBJ databases">
        <title>Complete genome of Marinobacter psychrophilus strain 20041T isolated from sea-ice of the Canadian Basin.</title>
        <authorList>
            <person name="Song L."/>
            <person name="Ren L."/>
            <person name="Yu Y."/>
            <person name="Wang X."/>
        </authorList>
    </citation>
    <scope>NUCLEOTIDE SEQUENCE [LARGE SCALE GENOMIC DNA]</scope>
    <source>
        <strain evidence="3 4">20041</strain>
    </source>
</reference>